<evidence type="ECO:0000313" key="3">
    <source>
        <dbReference type="Proteomes" id="UP000218899"/>
    </source>
</evidence>
<feature type="transmembrane region" description="Helical" evidence="1">
    <location>
        <begin position="94"/>
        <end position="111"/>
    </location>
</feature>
<evidence type="ECO:0000256" key="1">
    <source>
        <dbReference type="SAM" id="Phobius"/>
    </source>
</evidence>
<feature type="transmembrane region" description="Helical" evidence="1">
    <location>
        <begin position="280"/>
        <end position="305"/>
    </location>
</feature>
<dbReference type="OrthoDB" id="9769532at2"/>
<feature type="transmembrane region" description="Helical" evidence="1">
    <location>
        <begin position="176"/>
        <end position="195"/>
    </location>
</feature>
<sequence length="317" mass="35618">MLLGVFVLAVISPFALRAFRAPARESARPERPFPWWGWLGVAITAIAWVLAWNRFAWFSGLQPYTFTPLWIGYILTVNALTYRRTGHCIMRDRPGCFLALFPVSAAFWWYFEYLNRYVRNWHYAGVGALEPLEYLVQATLPFATVLPAVLGTSEWLASFSRLDAAFVGLPRMRLPAARILAPSGLALGCFGLLGVGLWPQYLYPVVWMAPVLVLSSLQALKHEPHVLSGVARGDWRAVWQPALAALLCGFFWEMWNWRSLAHWVYSVPLVHGLPVFEMPLLGYAGYLPFGLTCAAVGFLVCRYGGTPALAPPRRRDA</sequence>
<dbReference type="AlphaFoldDB" id="A0A1B4UZS7"/>
<feature type="transmembrane region" description="Helical" evidence="1">
    <location>
        <begin position="134"/>
        <end position="156"/>
    </location>
</feature>
<keyword evidence="3" id="KW-1185">Reference proteome</keyword>
<accession>A0A1B4UZS7</accession>
<dbReference type="RefSeq" id="WP_096457159.1">
    <property type="nucleotide sequence ID" value="NZ_AP014936.1"/>
</dbReference>
<dbReference type="KEGG" id="sva:SVA_0068"/>
<gene>
    <name evidence="2" type="ORF">SVA_0068</name>
</gene>
<dbReference type="Proteomes" id="UP000218899">
    <property type="component" value="Chromosome"/>
</dbReference>
<protein>
    <recommendedName>
        <fullName evidence="4">Mechanosensitive ion channel protein MscS</fullName>
    </recommendedName>
</protein>
<dbReference type="EMBL" id="AP014936">
    <property type="protein sequence ID" value="BAU46650.1"/>
    <property type="molecule type" value="Genomic_DNA"/>
</dbReference>
<keyword evidence="1" id="KW-0472">Membrane</keyword>
<keyword evidence="1" id="KW-0812">Transmembrane</keyword>
<name>A0A1B4UZS7_9GAMM</name>
<organism evidence="2 3">
    <name type="scientific">Sulfurifustis variabilis</name>
    <dbReference type="NCBI Taxonomy" id="1675686"/>
    <lineage>
        <taxon>Bacteria</taxon>
        <taxon>Pseudomonadati</taxon>
        <taxon>Pseudomonadota</taxon>
        <taxon>Gammaproteobacteria</taxon>
        <taxon>Acidiferrobacterales</taxon>
        <taxon>Acidiferrobacteraceae</taxon>
        <taxon>Sulfurifustis</taxon>
    </lineage>
</organism>
<evidence type="ECO:0000313" key="2">
    <source>
        <dbReference type="EMBL" id="BAU46650.1"/>
    </source>
</evidence>
<feature type="transmembrane region" description="Helical" evidence="1">
    <location>
        <begin position="33"/>
        <end position="52"/>
    </location>
</feature>
<keyword evidence="1" id="KW-1133">Transmembrane helix</keyword>
<proteinExistence type="predicted"/>
<reference evidence="2 3" key="1">
    <citation type="submission" date="2015-08" db="EMBL/GenBank/DDBJ databases">
        <title>Complete genome sequence of Sulfurifustis variabilis.</title>
        <authorList>
            <person name="Miura A."/>
            <person name="Kojima H."/>
            <person name="Fukui M."/>
        </authorList>
    </citation>
    <scope>NUCLEOTIDE SEQUENCE [LARGE SCALE GENOMIC DNA]</scope>
    <source>
        <strain evidence="3">skN76</strain>
    </source>
</reference>
<evidence type="ECO:0008006" key="4">
    <source>
        <dbReference type="Google" id="ProtNLM"/>
    </source>
</evidence>